<gene>
    <name evidence="1" type="ORF">BOTBODRAFT_399195</name>
</gene>
<dbReference type="EMBL" id="KL198045">
    <property type="protein sequence ID" value="KDQ13252.1"/>
    <property type="molecule type" value="Genomic_DNA"/>
</dbReference>
<accession>A0A067MN00</accession>
<evidence type="ECO:0000313" key="1">
    <source>
        <dbReference type="EMBL" id="KDQ13252.1"/>
    </source>
</evidence>
<dbReference type="InParanoid" id="A0A067MN00"/>
<organism evidence="1 2">
    <name type="scientific">Botryobasidium botryosum (strain FD-172 SS1)</name>
    <dbReference type="NCBI Taxonomy" id="930990"/>
    <lineage>
        <taxon>Eukaryota</taxon>
        <taxon>Fungi</taxon>
        <taxon>Dikarya</taxon>
        <taxon>Basidiomycota</taxon>
        <taxon>Agaricomycotina</taxon>
        <taxon>Agaricomycetes</taxon>
        <taxon>Cantharellales</taxon>
        <taxon>Botryobasidiaceae</taxon>
        <taxon>Botryobasidium</taxon>
    </lineage>
</organism>
<reference evidence="2" key="1">
    <citation type="journal article" date="2014" name="Proc. Natl. Acad. Sci. U.S.A.">
        <title>Extensive sampling of basidiomycete genomes demonstrates inadequacy of the white-rot/brown-rot paradigm for wood decay fungi.</title>
        <authorList>
            <person name="Riley R."/>
            <person name="Salamov A.A."/>
            <person name="Brown D.W."/>
            <person name="Nagy L.G."/>
            <person name="Floudas D."/>
            <person name="Held B.W."/>
            <person name="Levasseur A."/>
            <person name="Lombard V."/>
            <person name="Morin E."/>
            <person name="Otillar R."/>
            <person name="Lindquist E.A."/>
            <person name="Sun H."/>
            <person name="LaButti K.M."/>
            <person name="Schmutz J."/>
            <person name="Jabbour D."/>
            <person name="Luo H."/>
            <person name="Baker S.E."/>
            <person name="Pisabarro A.G."/>
            <person name="Walton J.D."/>
            <person name="Blanchette R.A."/>
            <person name="Henrissat B."/>
            <person name="Martin F."/>
            <person name="Cullen D."/>
            <person name="Hibbett D.S."/>
            <person name="Grigoriev I.V."/>
        </authorList>
    </citation>
    <scope>NUCLEOTIDE SEQUENCE [LARGE SCALE GENOMIC DNA]</scope>
    <source>
        <strain evidence="2">FD-172 SS1</strain>
    </source>
</reference>
<dbReference type="HOGENOM" id="CLU_2941404_0_0_1"/>
<name>A0A067MN00_BOTB1</name>
<protein>
    <submittedName>
        <fullName evidence="1">Uncharacterized protein</fullName>
    </submittedName>
</protein>
<proteinExistence type="predicted"/>
<keyword evidence="2" id="KW-1185">Reference proteome</keyword>
<dbReference type="AlphaFoldDB" id="A0A067MN00"/>
<evidence type="ECO:0000313" key="2">
    <source>
        <dbReference type="Proteomes" id="UP000027195"/>
    </source>
</evidence>
<sequence length="60" mass="6938">MIYWYPRNPNAPSIRETIAGEFPMLRDKMLFVDLQLAIALMKRFVFLRNLGCGFGSMPVT</sequence>
<dbReference type="Proteomes" id="UP000027195">
    <property type="component" value="Unassembled WGS sequence"/>
</dbReference>